<feature type="DNA-binding region" description="HMG box" evidence="4">
    <location>
        <begin position="21"/>
        <end position="89"/>
    </location>
</feature>
<dbReference type="EMBL" id="KZ989753">
    <property type="protein sequence ID" value="RKP25425.1"/>
    <property type="molecule type" value="Genomic_DNA"/>
</dbReference>
<dbReference type="Proteomes" id="UP000278143">
    <property type="component" value="Unassembled WGS sequence"/>
</dbReference>
<dbReference type="PRINTS" id="PR00886">
    <property type="entry name" value="HIGHMOBLTY12"/>
</dbReference>
<proteinExistence type="inferred from homology"/>
<dbReference type="OrthoDB" id="1919336at2759"/>
<keyword evidence="8" id="KW-1185">Reference proteome</keyword>
<dbReference type="Pfam" id="PF00505">
    <property type="entry name" value="HMG_box"/>
    <property type="match status" value="1"/>
</dbReference>
<feature type="region of interest" description="Disordered" evidence="5">
    <location>
        <begin position="1"/>
        <end position="23"/>
    </location>
</feature>
<keyword evidence="1 4" id="KW-0238">DNA-binding</keyword>
<evidence type="ECO:0000256" key="2">
    <source>
        <dbReference type="ARBA" id="ARBA00023242"/>
    </source>
</evidence>
<dbReference type="PANTHER" id="PTHR48112:SF22">
    <property type="entry name" value="MITOCHONDRIAL TRANSCRIPTION FACTOR A, ISOFORM B"/>
    <property type="match status" value="1"/>
</dbReference>
<dbReference type="InterPro" id="IPR036910">
    <property type="entry name" value="HMG_box_dom_sf"/>
</dbReference>
<dbReference type="SUPFAM" id="SSF47095">
    <property type="entry name" value="HMG-box"/>
    <property type="match status" value="1"/>
</dbReference>
<name>A0A4P9YZP1_9FUNG</name>
<dbReference type="InterPro" id="IPR009071">
    <property type="entry name" value="HMG_box_dom"/>
</dbReference>
<evidence type="ECO:0000313" key="8">
    <source>
        <dbReference type="Proteomes" id="UP000278143"/>
    </source>
</evidence>
<feature type="region of interest" description="Disordered" evidence="5">
    <location>
        <begin position="60"/>
        <end position="90"/>
    </location>
</feature>
<accession>A0A4P9YZP1</accession>
<dbReference type="Gene3D" id="1.10.30.10">
    <property type="entry name" value="High mobility group box domain"/>
    <property type="match status" value="1"/>
</dbReference>
<organism evidence="7 8">
    <name type="scientific">Syncephalis pseudoplumigaleata</name>
    <dbReference type="NCBI Taxonomy" id="1712513"/>
    <lineage>
        <taxon>Eukaryota</taxon>
        <taxon>Fungi</taxon>
        <taxon>Fungi incertae sedis</taxon>
        <taxon>Zoopagomycota</taxon>
        <taxon>Zoopagomycotina</taxon>
        <taxon>Zoopagomycetes</taxon>
        <taxon>Zoopagales</taxon>
        <taxon>Piptocephalidaceae</taxon>
        <taxon>Syncephalis</taxon>
    </lineage>
</organism>
<evidence type="ECO:0000256" key="5">
    <source>
        <dbReference type="SAM" id="MobiDB-lite"/>
    </source>
</evidence>
<sequence>MPKEAAQGRRTKRKTKDPAKPKRALSAYMFFATEHRESIKEQFPEAGFGEIGKRLGEAWKNLPEDDKKPYNEKAKKDKERYEREMKDYGQ</sequence>
<gene>
    <name evidence="7" type="ORF">SYNPS1DRAFT_15687</name>
</gene>
<dbReference type="PANTHER" id="PTHR48112">
    <property type="entry name" value="HIGH MOBILITY GROUP PROTEIN DSP1"/>
    <property type="match status" value="1"/>
</dbReference>
<dbReference type="GO" id="GO:0003677">
    <property type="term" value="F:DNA binding"/>
    <property type="evidence" value="ECO:0007669"/>
    <property type="project" value="UniProtKB-UniRule"/>
</dbReference>
<evidence type="ECO:0000256" key="4">
    <source>
        <dbReference type="PROSITE-ProRule" id="PRU00267"/>
    </source>
</evidence>
<comment type="similarity">
    <text evidence="3">Belongs to the NHP6 family.</text>
</comment>
<dbReference type="AlphaFoldDB" id="A0A4P9YZP1"/>
<dbReference type="FunFam" id="1.10.30.10:FF:000016">
    <property type="entry name" value="FACT complex subunit SSRP1"/>
    <property type="match status" value="1"/>
</dbReference>
<feature type="domain" description="HMG box" evidence="6">
    <location>
        <begin position="21"/>
        <end position="89"/>
    </location>
</feature>
<dbReference type="InterPro" id="IPR050342">
    <property type="entry name" value="HMGB"/>
</dbReference>
<evidence type="ECO:0000256" key="1">
    <source>
        <dbReference type="ARBA" id="ARBA00023125"/>
    </source>
</evidence>
<keyword evidence="2 4" id="KW-0539">Nucleus</keyword>
<evidence type="ECO:0000313" key="7">
    <source>
        <dbReference type="EMBL" id="RKP25425.1"/>
    </source>
</evidence>
<evidence type="ECO:0000259" key="6">
    <source>
        <dbReference type="PROSITE" id="PS50118"/>
    </source>
</evidence>
<protein>
    <submittedName>
        <fullName evidence="7">High mobility group box domain-containing protein</fullName>
    </submittedName>
</protein>
<dbReference type="GO" id="GO:0005634">
    <property type="term" value="C:nucleus"/>
    <property type="evidence" value="ECO:0007669"/>
    <property type="project" value="UniProtKB-UniRule"/>
</dbReference>
<reference evidence="8" key="1">
    <citation type="journal article" date="2018" name="Nat. Microbiol.">
        <title>Leveraging single-cell genomics to expand the fungal tree of life.</title>
        <authorList>
            <person name="Ahrendt S.R."/>
            <person name="Quandt C.A."/>
            <person name="Ciobanu D."/>
            <person name="Clum A."/>
            <person name="Salamov A."/>
            <person name="Andreopoulos B."/>
            <person name="Cheng J.F."/>
            <person name="Woyke T."/>
            <person name="Pelin A."/>
            <person name="Henrissat B."/>
            <person name="Reynolds N.K."/>
            <person name="Benny G.L."/>
            <person name="Smith M.E."/>
            <person name="James T.Y."/>
            <person name="Grigoriev I.V."/>
        </authorList>
    </citation>
    <scope>NUCLEOTIDE SEQUENCE [LARGE SCALE GENOMIC DNA]</scope>
    <source>
        <strain evidence="8">Benny S71-1</strain>
    </source>
</reference>
<dbReference type="SMART" id="SM00398">
    <property type="entry name" value="HMG"/>
    <property type="match status" value="1"/>
</dbReference>
<dbReference type="PROSITE" id="PS50118">
    <property type="entry name" value="HMG_BOX_2"/>
    <property type="match status" value="1"/>
</dbReference>
<evidence type="ECO:0000256" key="3">
    <source>
        <dbReference type="ARBA" id="ARBA00043963"/>
    </source>
</evidence>